<dbReference type="Proteomes" id="UP000320338">
    <property type="component" value="Unassembled WGS sequence"/>
</dbReference>
<comment type="caution">
    <text evidence="10">The sequence shown here is derived from an EMBL/GenBank/DDBJ whole genome shotgun (WGS) entry which is preliminary data.</text>
</comment>
<dbReference type="GO" id="GO:0005886">
    <property type="term" value="C:plasma membrane"/>
    <property type="evidence" value="ECO:0007669"/>
    <property type="project" value="UniProtKB-SubCell"/>
</dbReference>
<dbReference type="PANTHER" id="PTHR30353:SF15">
    <property type="entry name" value="INNER MEMBRANE PROTEIN YABI"/>
    <property type="match status" value="1"/>
</dbReference>
<keyword evidence="3 7" id="KW-1003">Cell membrane</keyword>
<protein>
    <recommendedName>
        <fullName evidence="9">VTT domain-containing protein</fullName>
    </recommendedName>
</protein>
<evidence type="ECO:0000256" key="3">
    <source>
        <dbReference type="ARBA" id="ARBA00022475"/>
    </source>
</evidence>
<dbReference type="PANTHER" id="PTHR30353">
    <property type="entry name" value="INNER MEMBRANE PROTEIN DEDA-RELATED"/>
    <property type="match status" value="1"/>
</dbReference>
<feature type="transmembrane region" description="Helical" evidence="7">
    <location>
        <begin position="249"/>
        <end position="268"/>
    </location>
</feature>
<feature type="transmembrane region" description="Helical" evidence="7">
    <location>
        <begin position="87"/>
        <end position="109"/>
    </location>
</feature>
<keyword evidence="5 7" id="KW-1133">Transmembrane helix</keyword>
<keyword evidence="4 7" id="KW-0812">Transmembrane</keyword>
<evidence type="ECO:0000256" key="7">
    <source>
        <dbReference type="RuleBase" id="RU367016"/>
    </source>
</evidence>
<dbReference type="AlphaFoldDB" id="A0A4Y3WKV4"/>
<feature type="transmembrane region" description="Helical" evidence="7">
    <location>
        <begin position="216"/>
        <end position="237"/>
    </location>
</feature>
<feature type="region of interest" description="Disordered" evidence="8">
    <location>
        <begin position="1"/>
        <end position="27"/>
    </location>
</feature>
<evidence type="ECO:0000256" key="8">
    <source>
        <dbReference type="SAM" id="MobiDB-lite"/>
    </source>
</evidence>
<accession>A0A4Y3WKV4</accession>
<feature type="domain" description="VTT" evidence="9">
    <location>
        <begin position="109"/>
        <end position="233"/>
    </location>
</feature>
<dbReference type="Pfam" id="PF09335">
    <property type="entry name" value="VTT_dom"/>
    <property type="match status" value="1"/>
</dbReference>
<organism evidence="10 11">
    <name type="scientific">Pseudonocardia hydrocarbonoxydans</name>
    <dbReference type="NCBI Taxonomy" id="76726"/>
    <lineage>
        <taxon>Bacteria</taxon>
        <taxon>Bacillati</taxon>
        <taxon>Actinomycetota</taxon>
        <taxon>Actinomycetes</taxon>
        <taxon>Pseudonocardiales</taxon>
        <taxon>Pseudonocardiaceae</taxon>
        <taxon>Pseudonocardia</taxon>
    </lineage>
</organism>
<evidence type="ECO:0000256" key="4">
    <source>
        <dbReference type="ARBA" id="ARBA00022692"/>
    </source>
</evidence>
<evidence type="ECO:0000313" key="11">
    <source>
        <dbReference type="Proteomes" id="UP000320338"/>
    </source>
</evidence>
<keyword evidence="11" id="KW-1185">Reference proteome</keyword>
<dbReference type="InterPro" id="IPR032816">
    <property type="entry name" value="VTT_dom"/>
</dbReference>
<reference evidence="10 11" key="1">
    <citation type="submission" date="2019-06" db="EMBL/GenBank/DDBJ databases">
        <title>Whole genome shotgun sequence of Pseudonocardia hydrocarbonoxydans NBRC 14498.</title>
        <authorList>
            <person name="Hosoyama A."/>
            <person name="Uohara A."/>
            <person name="Ohji S."/>
            <person name="Ichikawa N."/>
        </authorList>
    </citation>
    <scope>NUCLEOTIDE SEQUENCE [LARGE SCALE GENOMIC DNA]</scope>
    <source>
        <strain evidence="10 11">NBRC 14498</strain>
    </source>
</reference>
<sequence length="280" mass="28945">MLGAERRGQTRGAVVRDPHDVPLRSETLPDRLGERPLVLHQQHLHGTQPARSALPVDTTGLLDAGGREADDEVVNVLVDAIVGMPPWLVVVLVFALPALEASAFVGLVVPGETAVLVGGVVAHGGGLPLWAVIVAGVAGAAVGDQIGYLVGRRYGDALLARVPARVRRSGELDRAIGLVRRRGAMAVVIGRWAAALRALVPGIAGMSGVPRTRFTVANMAGGALWAGAVAVLGFAAGASYRALEAQLNLGAEILLGVILVGAVGWVWWSRRRSPSAGDPG</sequence>
<feature type="transmembrane region" description="Helical" evidence="7">
    <location>
        <begin position="129"/>
        <end position="151"/>
    </location>
</feature>
<comment type="subcellular location">
    <subcellularLocation>
        <location evidence="1 7">Cell membrane</location>
        <topology evidence="1 7">Multi-pass membrane protein</topology>
    </subcellularLocation>
</comment>
<evidence type="ECO:0000313" key="10">
    <source>
        <dbReference type="EMBL" id="GEC18650.1"/>
    </source>
</evidence>
<evidence type="ECO:0000256" key="5">
    <source>
        <dbReference type="ARBA" id="ARBA00022989"/>
    </source>
</evidence>
<name>A0A4Y3WKV4_9PSEU</name>
<evidence type="ECO:0000256" key="6">
    <source>
        <dbReference type="ARBA" id="ARBA00023136"/>
    </source>
</evidence>
<proteinExistence type="inferred from homology"/>
<dbReference type="InterPro" id="IPR032818">
    <property type="entry name" value="DedA-like"/>
</dbReference>
<evidence type="ECO:0000259" key="9">
    <source>
        <dbReference type="Pfam" id="PF09335"/>
    </source>
</evidence>
<comment type="similarity">
    <text evidence="2 7">Belongs to the DedA family.</text>
</comment>
<keyword evidence="6 7" id="KW-0472">Membrane</keyword>
<evidence type="ECO:0000256" key="1">
    <source>
        <dbReference type="ARBA" id="ARBA00004651"/>
    </source>
</evidence>
<feature type="transmembrane region" description="Helical" evidence="7">
    <location>
        <begin position="184"/>
        <end position="204"/>
    </location>
</feature>
<gene>
    <name evidence="10" type="ORF">PHY01_09330</name>
</gene>
<dbReference type="EMBL" id="BJNG01000006">
    <property type="protein sequence ID" value="GEC18650.1"/>
    <property type="molecule type" value="Genomic_DNA"/>
</dbReference>
<evidence type="ECO:0000256" key="2">
    <source>
        <dbReference type="ARBA" id="ARBA00010792"/>
    </source>
</evidence>